<proteinExistence type="predicted"/>
<dbReference type="GO" id="GO:0008170">
    <property type="term" value="F:N-methyltransferase activity"/>
    <property type="evidence" value="ECO:0007669"/>
    <property type="project" value="InterPro"/>
</dbReference>
<sequence length="246" mass="28226">TGGFILSDKFLNSKTGGQLKKFLLERTNLKEIVKYPGKHFEGLDVTTCFVIFKKGIPKADNKVRFVKLFEEVTPQRLDELAAVEVDVNTSEAKVVVRDQGSLEHEAKWGKMLLNIPLTYKECYDKSFMKPLKDIFPRHKRGKDNGCNAFFFPTSTIFKKGEGESQHDFEERRKKHKEEIDTTVANLEEKFLKHALNNADVPKNYLLVEEDTKQDLLLVIPPGSALPQNMKKMIDIANTTYRDEKSK</sequence>
<dbReference type="Gene3D" id="3.40.50.150">
    <property type="entry name" value="Vaccinia Virus protein VP39"/>
    <property type="match status" value="1"/>
</dbReference>
<protein>
    <recommendedName>
        <fullName evidence="1">DNA methylase adenine-specific domain-containing protein</fullName>
    </recommendedName>
</protein>
<dbReference type="AlphaFoldDB" id="X1QAL3"/>
<feature type="non-terminal residue" evidence="2">
    <location>
        <position position="1"/>
    </location>
</feature>
<dbReference type="SUPFAM" id="SSF53335">
    <property type="entry name" value="S-adenosyl-L-methionine-dependent methyltransferases"/>
    <property type="match status" value="1"/>
</dbReference>
<dbReference type="InterPro" id="IPR003356">
    <property type="entry name" value="DNA_methylase_A-5"/>
</dbReference>
<accession>X1QAL3</accession>
<comment type="caution">
    <text evidence="2">The sequence shown here is derived from an EMBL/GenBank/DDBJ whole genome shotgun (WGS) entry which is preliminary data.</text>
</comment>
<name>X1QAL3_9ZZZZ</name>
<evidence type="ECO:0000313" key="2">
    <source>
        <dbReference type="EMBL" id="GAI40319.1"/>
    </source>
</evidence>
<dbReference type="Pfam" id="PF02384">
    <property type="entry name" value="N6_Mtase"/>
    <property type="match status" value="1"/>
</dbReference>
<organism evidence="2">
    <name type="scientific">marine sediment metagenome</name>
    <dbReference type="NCBI Taxonomy" id="412755"/>
    <lineage>
        <taxon>unclassified sequences</taxon>
        <taxon>metagenomes</taxon>
        <taxon>ecological metagenomes</taxon>
    </lineage>
</organism>
<dbReference type="EMBL" id="BARV01027705">
    <property type="protein sequence ID" value="GAI40319.1"/>
    <property type="molecule type" value="Genomic_DNA"/>
</dbReference>
<evidence type="ECO:0000259" key="1">
    <source>
        <dbReference type="Pfam" id="PF02384"/>
    </source>
</evidence>
<feature type="domain" description="DNA methylase adenine-specific" evidence="1">
    <location>
        <begin position="10"/>
        <end position="73"/>
    </location>
</feature>
<dbReference type="GO" id="GO:0003677">
    <property type="term" value="F:DNA binding"/>
    <property type="evidence" value="ECO:0007669"/>
    <property type="project" value="InterPro"/>
</dbReference>
<reference evidence="2" key="1">
    <citation type="journal article" date="2014" name="Front. Microbiol.">
        <title>High frequency of phylogenetically diverse reductive dehalogenase-homologous genes in deep subseafloor sedimentary metagenomes.</title>
        <authorList>
            <person name="Kawai M."/>
            <person name="Futagami T."/>
            <person name="Toyoda A."/>
            <person name="Takaki Y."/>
            <person name="Nishi S."/>
            <person name="Hori S."/>
            <person name="Arai W."/>
            <person name="Tsubouchi T."/>
            <person name="Morono Y."/>
            <person name="Uchiyama I."/>
            <person name="Ito T."/>
            <person name="Fujiyama A."/>
            <person name="Inagaki F."/>
            <person name="Takami H."/>
        </authorList>
    </citation>
    <scope>NUCLEOTIDE SEQUENCE</scope>
    <source>
        <strain evidence="2">Expedition CK06-06</strain>
    </source>
</reference>
<gene>
    <name evidence="2" type="ORF">S06H3_44532</name>
</gene>
<dbReference type="InterPro" id="IPR029063">
    <property type="entry name" value="SAM-dependent_MTases_sf"/>
</dbReference>